<feature type="transmembrane region" description="Helical" evidence="15">
    <location>
        <begin position="32"/>
        <end position="54"/>
    </location>
</feature>
<keyword evidence="12" id="KW-0131">Cell cycle</keyword>
<dbReference type="InterPro" id="IPR003593">
    <property type="entry name" value="AAA+_ATPase"/>
</dbReference>
<dbReference type="GO" id="GO:0007059">
    <property type="term" value="P:chromosome segregation"/>
    <property type="evidence" value="ECO:0007669"/>
    <property type="project" value="UniProtKB-KW"/>
</dbReference>
<keyword evidence="3" id="KW-1003">Cell membrane</keyword>
<evidence type="ECO:0000256" key="5">
    <source>
        <dbReference type="ARBA" id="ARBA00022692"/>
    </source>
</evidence>
<dbReference type="InterPro" id="IPR036390">
    <property type="entry name" value="WH_DNA-bd_sf"/>
</dbReference>
<evidence type="ECO:0000256" key="11">
    <source>
        <dbReference type="ARBA" id="ARBA00023136"/>
    </source>
</evidence>
<evidence type="ECO:0000256" key="9">
    <source>
        <dbReference type="ARBA" id="ARBA00022989"/>
    </source>
</evidence>
<keyword evidence="11 15" id="KW-0472">Membrane</keyword>
<keyword evidence="10" id="KW-0238">DNA-binding</keyword>
<dbReference type="CDD" id="cd01127">
    <property type="entry name" value="TrwB_TraG_TraD_VirD4"/>
    <property type="match status" value="1"/>
</dbReference>
<feature type="transmembrane region" description="Helical" evidence="15">
    <location>
        <begin position="136"/>
        <end position="163"/>
    </location>
</feature>
<dbReference type="SMART" id="SM00843">
    <property type="entry name" value="Ftsk_gamma"/>
    <property type="match status" value="1"/>
</dbReference>
<dbReference type="SUPFAM" id="SSF46785">
    <property type="entry name" value="Winged helix' DNA-binding domain"/>
    <property type="match status" value="1"/>
</dbReference>
<dbReference type="PANTHER" id="PTHR22683:SF41">
    <property type="entry name" value="DNA TRANSLOCASE FTSK"/>
    <property type="match status" value="1"/>
</dbReference>
<comment type="subunit">
    <text evidence="13">Homohexamer. Forms a ring that surrounds DNA.</text>
</comment>
<feature type="binding site" evidence="14">
    <location>
        <begin position="385"/>
        <end position="392"/>
    </location>
    <ligand>
        <name>ATP</name>
        <dbReference type="ChEBI" id="CHEBI:30616"/>
    </ligand>
</feature>
<dbReference type="GO" id="GO:0005524">
    <property type="term" value="F:ATP binding"/>
    <property type="evidence" value="ECO:0007669"/>
    <property type="project" value="UniProtKB-UniRule"/>
</dbReference>
<dbReference type="GO" id="GO:0003677">
    <property type="term" value="F:DNA binding"/>
    <property type="evidence" value="ECO:0007669"/>
    <property type="project" value="UniProtKB-KW"/>
</dbReference>
<dbReference type="Pfam" id="PF13491">
    <property type="entry name" value="FtsK_4TM"/>
    <property type="match status" value="1"/>
</dbReference>
<evidence type="ECO:0000259" key="16">
    <source>
        <dbReference type="PROSITE" id="PS50901"/>
    </source>
</evidence>
<evidence type="ECO:0000313" key="18">
    <source>
        <dbReference type="Proteomes" id="UP000230232"/>
    </source>
</evidence>
<dbReference type="InterPro" id="IPR002543">
    <property type="entry name" value="FtsK_dom"/>
</dbReference>
<keyword evidence="9 15" id="KW-1133">Transmembrane helix</keyword>
<sequence>MAGKKGKKKNKQDKKKEAKPLFSLSPETKNSIWGVLSFAVATISVLAFIGRAGIAGEIFSNATQILFGWGLFLIPLSLVMLGATFFRSLSSDVHSGAVWGTILFVLSFLAIFYILGEGAFQDRIDQGGYLGVALGYPLLHFFGFTAAFIVLIFLLLVSILISLDIPVHNFFMREEKDSEGSKEAIGMPVKEAIVIKRGAQIMKDGDDKKPLAKLTNAEMEEKEFKIKPSSTSGKWVLPPATLLSADDQHPKSGDISANVNIIKRTLANFGIDVEMGEVSVGPTVTQYTLRPAVGVKLNRITALQNDLALALAAHPIRVEAPIPGKSLVGIEVPNAQSAIVGMRDLIDSKEFIKSPFFLPLAMGRDVAGYPVYAGLEKMPHLLIAGTTGSGKSVSINTIILSLLYRYSPDLLKFIMIDPKRVELSLYNNIPHLITPVIVDNKKAASALKWVVREMERRYQVLSEKGVRDIFSYNEVLKKEVPPMPFIVVIIDELADLMASFGKDVEGSIVRLAQMSRAVGIHLIVSTQRPSVEVITGLIKANITSRVAFQVPSLVDSRTILDASGAERLLGRGDMLLQSNDSSKPRRVQGALVSEKEIKKITEFIKDQADGLVGEEIGEENNLSVDLDQAVQSADQTDGDVDDDLYEQAQAAVIQAQKASASMLQRRLRVGYARAARLIDIMEDKGIVGPQDGAKPREVYVARDGDDGSTASVIDEESGEI</sequence>
<dbReference type="SMART" id="SM00382">
    <property type="entry name" value="AAA"/>
    <property type="match status" value="1"/>
</dbReference>
<dbReference type="AlphaFoldDB" id="A0A2H0R6F4"/>
<gene>
    <name evidence="17" type="ORF">COV31_00715</name>
</gene>
<keyword evidence="8 14" id="KW-0067">ATP-binding</keyword>
<comment type="similarity">
    <text evidence="2">Belongs to the FtsK/SpoIIIE/SftA family.</text>
</comment>
<dbReference type="Proteomes" id="UP000230232">
    <property type="component" value="Unassembled WGS sequence"/>
</dbReference>
<dbReference type="GO" id="GO:0005886">
    <property type="term" value="C:plasma membrane"/>
    <property type="evidence" value="ECO:0007669"/>
    <property type="project" value="UniProtKB-SubCell"/>
</dbReference>
<evidence type="ECO:0000256" key="14">
    <source>
        <dbReference type="PROSITE-ProRule" id="PRU00289"/>
    </source>
</evidence>
<evidence type="ECO:0000256" key="4">
    <source>
        <dbReference type="ARBA" id="ARBA00022618"/>
    </source>
</evidence>
<evidence type="ECO:0000256" key="3">
    <source>
        <dbReference type="ARBA" id="ARBA00022475"/>
    </source>
</evidence>
<dbReference type="EMBL" id="PCXO01000004">
    <property type="protein sequence ID" value="PIR41614.1"/>
    <property type="molecule type" value="Genomic_DNA"/>
</dbReference>
<keyword evidence="6 14" id="KW-0547">Nucleotide-binding</keyword>
<evidence type="ECO:0000256" key="8">
    <source>
        <dbReference type="ARBA" id="ARBA00022840"/>
    </source>
</evidence>
<dbReference type="Pfam" id="PF17854">
    <property type="entry name" value="FtsK_alpha"/>
    <property type="match status" value="1"/>
</dbReference>
<organism evidence="17 18">
    <name type="scientific">Candidatus Yanofskybacteria bacterium CG10_big_fil_rev_8_21_14_0_10_46_23</name>
    <dbReference type="NCBI Taxonomy" id="1975098"/>
    <lineage>
        <taxon>Bacteria</taxon>
        <taxon>Candidatus Yanofskyibacteriota</taxon>
    </lineage>
</organism>
<comment type="caution">
    <text evidence="17">The sequence shown here is derived from an EMBL/GenBank/DDBJ whole genome shotgun (WGS) entry which is preliminary data.</text>
</comment>
<dbReference type="InterPro" id="IPR041027">
    <property type="entry name" value="FtsK_alpha"/>
</dbReference>
<evidence type="ECO:0000256" key="1">
    <source>
        <dbReference type="ARBA" id="ARBA00004651"/>
    </source>
</evidence>
<dbReference type="PANTHER" id="PTHR22683">
    <property type="entry name" value="SPORULATION PROTEIN RELATED"/>
    <property type="match status" value="1"/>
</dbReference>
<keyword evidence="7" id="KW-0159">Chromosome partition</keyword>
<dbReference type="InterPro" id="IPR036388">
    <property type="entry name" value="WH-like_DNA-bd_sf"/>
</dbReference>
<dbReference type="Pfam" id="PF09397">
    <property type="entry name" value="FtsK_gamma"/>
    <property type="match status" value="1"/>
</dbReference>
<dbReference type="Pfam" id="PF01580">
    <property type="entry name" value="FtsK_SpoIIIE"/>
    <property type="match status" value="1"/>
</dbReference>
<dbReference type="InterPro" id="IPR050206">
    <property type="entry name" value="FtsK/SpoIIIE/SftA"/>
</dbReference>
<keyword evidence="4 17" id="KW-0132">Cell division</keyword>
<protein>
    <submittedName>
        <fullName evidence="17">Cell division protein FtsK</fullName>
    </submittedName>
</protein>
<dbReference type="InterPro" id="IPR027417">
    <property type="entry name" value="P-loop_NTPase"/>
</dbReference>
<evidence type="ECO:0000256" key="12">
    <source>
        <dbReference type="ARBA" id="ARBA00023306"/>
    </source>
</evidence>
<evidence type="ECO:0000256" key="7">
    <source>
        <dbReference type="ARBA" id="ARBA00022829"/>
    </source>
</evidence>
<feature type="transmembrane region" description="Helical" evidence="15">
    <location>
        <begin position="66"/>
        <end position="86"/>
    </location>
</feature>
<dbReference type="InterPro" id="IPR018541">
    <property type="entry name" value="Ftsk_gamma"/>
</dbReference>
<dbReference type="PROSITE" id="PS50901">
    <property type="entry name" value="FTSK"/>
    <property type="match status" value="1"/>
</dbReference>
<dbReference type="InterPro" id="IPR025199">
    <property type="entry name" value="FtsK_4TM"/>
</dbReference>
<evidence type="ECO:0000256" key="15">
    <source>
        <dbReference type="SAM" id="Phobius"/>
    </source>
</evidence>
<name>A0A2H0R6F4_9BACT</name>
<accession>A0A2H0R6F4</accession>
<evidence type="ECO:0000313" key="17">
    <source>
        <dbReference type="EMBL" id="PIR41614.1"/>
    </source>
</evidence>
<dbReference type="Gene3D" id="3.30.980.40">
    <property type="match status" value="1"/>
</dbReference>
<reference evidence="17 18" key="1">
    <citation type="submission" date="2017-09" db="EMBL/GenBank/DDBJ databases">
        <title>Depth-based differentiation of microbial function through sediment-hosted aquifers and enrichment of novel symbionts in the deep terrestrial subsurface.</title>
        <authorList>
            <person name="Probst A.J."/>
            <person name="Ladd B."/>
            <person name="Jarett J.K."/>
            <person name="Geller-Mcgrath D.E."/>
            <person name="Sieber C.M."/>
            <person name="Emerson J.B."/>
            <person name="Anantharaman K."/>
            <person name="Thomas B.C."/>
            <person name="Malmstrom R."/>
            <person name="Stieglmeier M."/>
            <person name="Klingl A."/>
            <person name="Woyke T."/>
            <person name="Ryan C.M."/>
            <person name="Banfield J.F."/>
        </authorList>
    </citation>
    <scope>NUCLEOTIDE SEQUENCE [LARGE SCALE GENOMIC DNA]</scope>
    <source>
        <strain evidence="17">CG10_big_fil_rev_8_21_14_0_10_46_23</strain>
    </source>
</reference>
<feature type="domain" description="FtsK" evidence="16">
    <location>
        <begin position="368"/>
        <end position="557"/>
    </location>
</feature>
<dbReference type="Gene3D" id="3.40.50.300">
    <property type="entry name" value="P-loop containing nucleotide triphosphate hydrolases"/>
    <property type="match status" value="1"/>
</dbReference>
<feature type="transmembrane region" description="Helical" evidence="15">
    <location>
        <begin position="98"/>
        <end position="116"/>
    </location>
</feature>
<evidence type="ECO:0000256" key="13">
    <source>
        <dbReference type="ARBA" id="ARBA00025923"/>
    </source>
</evidence>
<evidence type="ECO:0000256" key="10">
    <source>
        <dbReference type="ARBA" id="ARBA00023125"/>
    </source>
</evidence>
<dbReference type="SUPFAM" id="SSF52540">
    <property type="entry name" value="P-loop containing nucleoside triphosphate hydrolases"/>
    <property type="match status" value="1"/>
</dbReference>
<dbReference type="Gene3D" id="1.10.10.10">
    <property type="entry name" value="Winged helix-like DNA-binding domain superfamily/Winged helix DNA-binding domain"/>
    <property type="match status" value="1"/>
</dbReference>
<comment type="subcellular location">
    <subcellularLocation>
        <location evidence="1">Cell membrane</location>
        <topology evidence="1">Multi-pass membrane protein</topology>
    </subcellularLocation>
</comment>
<proteinExistence type="inferred from homology"/>
<dbReference type="GO" id="GO:0051301">
    <property type="term" value="P:cell division"/>
    <property type="evidence" value="ECO:0007669"/>
    <property type="project" value="UniProtKB-KW"/>
</dbReference>
<evidence type="ECO:0000256" key="6">
    <source>
        <dbReference type="ARBA" id="ARBA00022741"/>
    </source>
</evidence>
<keyword evidence="5 15" id="KW-0812">Transmembrane</keyword>
<evidence type="ECO:0000256" key="2">
    <source>
        <dbReference type="ARBA" id="ARBA00006474"/>
    </source>
</evidence>